<dbReference type="InterPro" id="IPR007642">
    <property type="entry name" value="RNA_pol_Rpb2_2"/>
</dbReference>
<accession>A0A2M7E8U6</accession>
<comment type="similarity">
    <text evidence="1">In the N-terminal section; belongs to the RNA polymerase beta chain family.</text>
</comment>
<dbReference type="NCBIfam" id="TIGR02386">
    <property type="entry name" value="rpoC_TIGR"/>
    <property type="match status" value="1"/>
</dbReference>
<dbReference type="NCBIfam" id="NF001616">
    <property type="entry name" value="PRK00405.1"/>
    <property type="match status" value="1"/>
</dbReference>
<dbReference type="InterPro" id="IPR010243">
    <property type="entry name" value="RNA_pol_bsu_bac"/>
</dbReference>
<evidence type="ECO:0000256" key="7">
    <source>
        <dbReference type="ARBA" id="ARBA00023163"/>
    </source>
</evidence>
<dbReference type="Gene3D" id="1.10.1790.20">
    <property type="match status" value="1"/>
</dbReference>
<dbReference type="InterPro" id="IPR037033">
    <property type="entry name" value="DNA-dir_RNAP_su2_hyb_sf"/>
</dbReference>
<dbReference type="GO" id="GO:0006351">
    <property type="term" value="P:DNA-templated transcription"/>
    <property type="evidence" value="ECO:0007669"/>
    <property type="project" value="UniProtKB-UniRule"/>
</dbReference>
<comment type="similarity">
    <text evidence="9 12">Belongs to the RNA polymerase beta chain family.</text>
</comment>
<dbReference type="GO" id="GO:0000428">
    <property type="term" value="C:DNA-directed RNA polymerase complex"/>
    <property type="evidence" value="ECO:0007669"/>
    <property type="project" value="UniProtKB-KW"/>
</dbReference>
<evidence type="ECO:0000313" key="14">
    <source>
        <dbReference type="EMBL" id="PIV64160.1"/>
    </source>
</evidence>
<dbReference type="Pfam" id="PF00623">
    <property type="entry name" value="RNA_pol_Rpb1_2"/>
    <property type="match status" value="1"/>
</dbReference>
<keyword evidence="4 9" id="KW-0808">Transferase</keyword>
<feature type="binding site" evidence="10">
    <location>
        <position position="2037"/>
    </location>
    <ligand>
        <name>Zn(2+)</name>
        <dbReference type="ChEBI" id="CHEBI:29105"/>
        <label>2</label>
    </ligand>
</feature>
<evidence type="ECO:0000256" key="2">
    <source>
        <dbReference type="ARBA" id="ARBA00009839"/>
    </source>
</evidence>
<evidence type="ECO:0000256" key="11">
    <source>
        <dbReference type="RuleBase" id="RU004279"/>
    </source>
</evidence>
<comment type="function">
    <text evidence="9 11">DNA-dependent RNA polymerase catalyzes the transcription of DNA into RNA using the four ribonucleoside triphosphates as substrates.</text>
</comment>
<dbReference type="Pfam" id="PF04998">
    <property type="entry name" value="RNA_pol_Rpb1_5"/>
    <property type="match status" value="1"/>
</dbReference>
<feature type="domain" description="RNA polymerase N-terminal" evidence="13">
    <location>
        <begin position="1401"/>
        <end position="1681"/>
    </location>
</feature>
<dbReference type="Gene3D" id="1.10.274.100">
    <property type="entry name" value="RNA polymerase Rpb1, domain 3"/>
    <property type="match status" value="1"/>
</dbReference>
<dbReference type="Pfam" id="PF04997">
    <property type="entry name" value="RNA_pol_Rpb1_1"/>
    <property type="match status" value="1"/>
</dbReference>
<feature type="binding site" evidence="10">
    <location>
        <position position="2044"/>
    </location>
    <ligand>
        <name>Zn(2+)</name>
        <dbReference type="ChEBI" id="CHEBI:29105"/>
        <label>2</label>
    </ligand>
</feature>
<dbReference type="PANTHER" id="PTHR19376">
    <property type="entry name" value="DNA-DIRECTED RNA POLYMERASE"/>
    <property type="match status" value="1"/>
</dbReference>
<dbReference type="InterPro" id="IPR044893">
    <property type="entry name" value="RNA_pol_Rpb1_clamp_domain"/>
</dbReference>
<dbReference type="InterPro" id="IPR007080">
    <property type="entry name" value="RNA_pol_Rpb1_1"/>
</dbReference>
<dbReference type="InterPro" id="IPR007120">
    <property type="entry name" value="DNA-dir_RNAP_su2_dom"/>
</dbReference>
<dbReference type="CDD" id="cd01609">
    <property type="entry name" value="RNAP_beta'_N"/>
    <property type="match status" value="1"/>
</dbReference>
<dbReference type="InterPro" id="IPR007081">
    <property type="entry name" value="RNA_pol_Rpb1_5"/>
</dbReference>
<dbReference type="GO" id="GO:0000287">
    <property type="term" value="F:magnesium ion binding"/>
    <property type="evidence" value="ECO:0007669"/>
    <property type="project" value="UniProtKB-UniRule"/>
</dbReference>
<comment type="cofactor">
    <cofactor evidence="10">
        <name>Zn(2+)</name>
        <dbReference type="ChEBI" id="CHEBI:29105"/>
    </cofactor>
    <text evidence="10">Binds 2 Zn(2+) ions per subunit.</text>
</comment>
<feature type="binding site" evidence="10">
    <location>
        <position position="1629"/>
    </location>
    <ligand>
        <name>Mg(2+)</name>
        <dbReference type="ChEBI" id="CHEBI:18420"/>
    </ligand>
</feature>
<dbReference type="Gene3D" id="1.10.132.30">
    <property type="match status" value="1"/>
</dbReference>
<evidence type="ECO:0000256" key="1">
    <source>
        <dbReference type="ARBA" id="ARBA00007616"/>
    </source>
</evidence>
<dbReference type="InterPro" id="IPR007121">
    <property type="entry name" value="RNA_pol_bsu_CS"/>
</dbReference>
<dbReference type="InterPro" id="IPR042107">
    <property type="entry name" value="DNA-dir_RNA_pol_bsu_ext_1_sf"/>
</dbReference>
<dbReference type="Gene3D" id="3.90.1110.10">
    <property type="entry name" value="RNA polymerase Rpb2, domain 2"/>
    <property type="match status" value="1"/>
</dbReference>
<dbReference type="InterPro" id="IPR042102">
    <property type="entry name" value="RNA_pol_Rpb1_3_sf"/>
</dbReference>
<dbReference type="Gene3D" id="2.30.150.10">
    <property type="entry name" value="DNA-directed RNA polymerase, beta subunit, external 1 domain"/>
    <property type="match status" value="1"/>
</dbReference>
<dbReference type="CDD" id="cd02655">
    <property type="entry name" value="RNAP_beta'_C"/>
    <property type="match status" value="1"/>
</dbReference>
<dbReference type="Pfam" id="PF04561">
    <property type="entry name" value="RNA_pol_Rpb2_2"/>
    <property type="match status" value="1"/>
</dbReference>
<comment type="caution">
    <text evidence="14">The sequence shown here is derived from an EMBL/GenBank/DDBJ whole genome shotgun (WGS) entry which is preliminary data.</text>
</comment>
<dbReference type="InterPro" id="IPR014724">
    <property type="entry name" value="RNA_pol_RPB2_OB-fold"/>
</dbReference>
<dbReference type="PANTHER" id="PTHR19376:SF54">
    <property type="entry name" value="DNA-DIRECTED RNA POLYMERASE SUBUNIT BETA"/>
    <property type="match status" value="1"/>
</dbReference>
<evidence type="ECO:0000256" key="9">
    <source>
        <dbReference type="HAMAP-Rule" id="MF_01321"/>
    </source>
</evidence>
<dbReference type="InterPro" id="IPR007066">
    <property type="entry name" value="RNA_pol_Rpb1_3"/>
</dbReference>
<dbReference type="InterPro" id="IPR007645">
    <property type="entry name" value="RNA_pol_Rpb2_3"/>
</dbReference>
<keyword evidence="5 9" id="KW-0548">Nucleotidyltransferase</keyword>
<dbReference type="HAMAP" id="MF_01322">
    <property type="entry name" value="RNApol_bact_RpoC"/>
    <property type="match status" value="1"/>
</dbReference>
<dbReference type="SMART" id="SM00663">
    <property type="entry name" value="RPOLA_N"/>
    <property type="match status" value="1"/>
</dbReference>
<dbReference type="GO" id="GO:0008270">
    <property type="term" value="F:zinc ion binding"/>
    <property type="evidence" value="ECO:0007669"/>
    <property type="project" value="UniProtKB-UniRule"/>
</dbReference>
<dbReference type="InterPro" id="IPR038120">
    <property type="entry name" value="Rpb1_funnel_sf"/>
</dbReference>
<feature type="binding site" evidence="10">
    <location>
        <position position="1253"/>
    </location>
    <ligand>
        <name>Zn(2+)</name>
        <dbReference type="ChEBI" id="CHEBI:29105"/>
        <label>1</label>
    </ligand>
</feature>
<dbReference type="Pfam" id="PF10385">
    <property type="entry name" value="RNA_pol_Rpb2_45"/>
    <property type="match status" value="1"/>
</dbReference>
<dbReference type="Gene3D" id="3.90.1100.10">
    <property type="match status" value="1"/>
</dbReference>
<feature type="binding site" evidence="10">
    <location>
        <position position="1631"/>
    </location>
    <ligand>
        <name>Mg(2+)</name>
        <dbReference type="ChEBI" id="CHEBI:18420"/>
    </ligand>
</feature>
<dbReference type="InterPro" id="IPR006592">
    <property type="entry name" value="RNA_pol_N"/>
</dbReference>
<dbReference type="Gene3D" id="2.40.270.10">
    <property type="entry name" value="DNA-directed RNA polymerase, subunit 2, domain 6"/>
    <property type="match status" value="3"/>
</dbReference>
<dbReference type="HAMAP" id="MF_01321">
    <property type="entry name" value="RNApol_bact_RpoB"/>
    <property type="match status" value="1"/>
</dbReference>
<feature type="binding site" evidence="10">
    <location>
        <position position="1240"/>
    </location>
    <ligand>
        <name>Zn(2+)</name>
        <dbReference type="ChEBI" id="CHEBI:29105"/>
        <label>1</label>
    </ligand>
</feature>
<dbReference type="GO" id="GO:0003899">
    <property type="term" value="F:DNA-directed RNA polymerase activity"/>
    <property type="evidence" value="ECO:0007669"/>
    <property type="project" value="UniProtKB-UniRule"/>
</dbReference>
<comment type="cofactor">
    <cofactor evidence="10">
        <name>Mg(2+)</name>
        <dbReference type="ChEBI" id="CHEBI:18420"/>
    </cofactor>
    <text evidence="10">Binds 1 Mg(2+) ion per subunit.</text>
</comment>
<comment type="similarity">
    <text evidence="10 11">Belongs to the RNA polymerase beta' chain family.</text>
</comment>
<dbReference type="InterPro" id="IPR007641">
    <property type="entry name" value="RNA_pol_Rpb2_7"/>
</dbReference>
<dbReference type="CDD" id="cd00653">
    <property type="entry name" value="RNA_pol_B_RPB2"/>
    <property type="match status" value="1"/>
</dbReference>
<dbReference type="Gene3D" id="1.10.150.390">
    <property type="match status" value="1"/>
</dbReference>
<reference evidence="15" key="1">
    <citation type="submission" date="2017-09" db="EMBL/GenBank/DDBJ databases">
        <title>Depth-based differentiation of microbial function through sediment-hosted aquifers and enrichment of novel symbionts in the deep terrestrial subsurface.</title>
        <authorList>
            <person name="Probst A.J."/>
            <person name="Ladd B."/>
            <person name="Jarett J.K."/>
            <person name="Geller-Mcgrath D.E."/>
            <person name="Sieber C.M.K."/>
            <person name="Emerson J.B."/>
            <person name="Anantharaman K."/>
            <person name="Thomas B.C."/>
            <person name="Malmstrom R."/>
            <person name="Stieglmeier M."/>
            <person name="Klingl A."/>
            <person name="Woyke T."/>
            <person name="Ryan C.M."/>
            <person name="Banfield J.F."/>
        </authorList>
    </citation>
    <scope>NUCLEOTIDE SEQUENCE [LARGE SCALE GENOMIC DNA]</scope>
</reference>
<gene>
    <name evidence="10" type="primary">rpoC</name>
    <name evidence="9" type="synonym">rpoB</name>
    <name evidence="14" type="ORF">COS11_03640</name>
</gene>
<dbReference type="Pfam" id="PF05000">
    <property type="entry name" value="RNA_pol_Rpb1_4"/>
    <property type="match status" value="1"/>
</dbReference>
<organism evidence="14 15">
    <name type="scientific">bacterium (Candidatus Ratteibacteria) CG01_land_8_20_14_3_00_40_19</name>
    <dbReference type="NCBI Taxonomy" id="2014290"/>
    <lineage>
        <taxon>Bacteria</taxon>
        <taxon>Candidatus Ratteibacteria</taxon>
    </lineage>
</organism>
<dbReference type="InterPro" id="IPR012754">
    <property type="entry name" value="DNA-dir_RpoC_beta_prime_bact"/>
</dbReference>
<protein>
    <recommendedName>
        <fullName evidence="9 10">Multifunctional fusion protein</fullName>
    </recommendedName>
    <domain>
        <recommendedName>
            <fullName evidence="9">DNA-directed RNA polymerase subunit beta</fullName>
            <shortName evidence="9">RNAP subunit beta</shortName>
            <ecNumber evidence="9">2.7.7.6</ecNumber>
        </recommendedName>
        <alternativeName>
            <fullName evidence="9">RNA polymerase subunit beta</fullName>
        </alternativeName>
        <alternativeName>
            <fullName evidence="9">Transcriptase subunit beta</fullName>
        </alternativeName>
    </domain>
    <domain>
        <recommendedName>
            <fullName evidence="10">DNA-directed RNA polymerase subunit beta'</fullName>
            <shortName evidence="10">RNAP subunit beta'</shortName>
        </recommendedName>
        <alternativeName>
            <fullName evidence="10">RNA polymerase subunit beta'</fullName>
        </alternativeName>
        <alternativeName>
            <fullName evidence="10">Transcriptase subunit beta'</fullName>
        </alternativeName>
    </domain>
</protein>
<dbReference type="Gene3D" id="2.40.40.20">
    <property type="match status" value="1"/>
</dbReference>
<dbReference type="GO" id="GO:0003677">
    <property type="term" value="F:DNA binding"/>
    <property type="evidence" value="ECO:0007669"/>
    <property type="project" value="UniProtKB-UniRule"/>
</dbReference>
<name>A0A2M7E8U6_9BACT</name>
<dbReference type="InterPro" id="IPR045867">
    <property type="entry name" value="DNA-dir_RpoC_beta_prime"/>
</dbReference>
<evidence type="ECO:0000256" key="4">
    <source>
        <dbReference type="ARBA" id="ARBA00022679"/>
    </source>
</evidence>
<dbReference type="Gene3D" id="1.10.40.90">
    <property type="match status" value="1"/>
</dbReference>
<dbReference type="PROSITE" id="PS01166">
    <property type="entry name" value="RNA_POL_BETA"/>
    <property type="match status" value="1"/>
</dbReference>
<comment type="catalytic activity">
    <reaction evidence="8 9 11">
        <text>RNA(n) + a ribonucleoside 5'-triphosphate = RNA(n+1) + diphosphate</text>
        <dbReference type="Rhea" id="RHEA:21248"/>
        <dbReference type="Rhea" id="RHEA-COMP:14527"/>
        <dbReference type="Rhea" id="RHEA-COMP:17342"/>
        <dbReference type="ChEBI" id="CHEBI:33019"/>
        <dbReference type="ChEBI" id="CHEBI:61557"/>
        <dbReference type="ChEBI" id="CHEBI:140395"/>
        <dbReference type="EC" id="2.7.7.6"/>
    </reaction>
</comment>
<evidence type="ECO:0000256" key="6">
    <source>
        <dbReference type="ARBA" id="ARBA00022723"/>
    </source>
</evidence>
<dbReference type="GO" id="GO:0032549">
    <property type="term" value="F:ribonucleoside binding"/>
    <property type="evidence" value="ECO:0007669"/>
    <property type="project" value="InterPro"/>
</dbReference>
<feature type="binding site" evidence="10">
    <location>
        <position position="1238"/>
    </location>
    <ligand>
        <name>Zn(2+)</name>
        <dbReference type="ChEBI" id="CHEBI:29105"/>
        <label>1</label>
    </ligand>
</feature>
<dbReference type="Pfam" id="PF00562">
    <property type="entry name" value="RNA_pol_Rpb2_6"/>
    <property type="match status" value="1"/>
</dbReference>
<dbReference type="SUPFAM" id="SSF64484">
    <property type="entry name" value="beta and beta-prime subunits of DNA dependent RNA-polymerase"/>
    <property type="match status" value="2"/>
</dbReference>
<keyword evidence="7 9" id="KW-0804">Transcription</keyword>
<proteinExistence type="inferred from homology"/>
<evidence type="ECO:0000256" key="3">
    <source>
        <dbReference type="ARBA" id="ARBA00022478"/>
    </source>
</evidence>
<dbReference type="InterPro" id="IPR019462">
    <property type="entry name" value="DNA-dir_RNA_pol_bsu_external_1"/>
</dbReference>
<keyword evidence="3 9" id="KW-0240">DNA-directed RNA polymerase</keyword>
<evidence type="ECO:0000313" key="15">
    <source>
        <dbReference type="Proteomes" id="UP000228886"/>
    </source>
</evidence>
<feature type="binding site" evidence="10">
    <location>
        <position position="1963"/>
    </location>
    <ligand>
        <name>Zn(2+)</name>
        <dbReference type="ChEBI" id="CHEBI:29105"/>
        <label>2</label>
    </ligand>
</feature>
<keyword evidence="6 10" id="KW-0479">Metal-binding</keyword>
<dbReference type="Proteomes" id="UP000228886">
    <property type="component" value="Unassembled WGS sequence"/>
</dbReference>
<dbReference type="EC" id="2.7.7.6" evidence="9"/>
<keyword evidence="10" id="KW-0460">Magnesium</keyword>
<evidence type="ECO:0000256" key="12">
    <source>
        <dbReference type="RuleBase" id="RU363031"/>
    </source>
</evidence>
<comment type="similarity">
    <text evidence="2">In the C-terminal section; belongs to the RNA polymerase beta' chain family.</text>
</comment>
<dbReference type="InterPro" id="IPR007644">
    <property type="entry name" value="RNA_pol_bsu_protrusion"/>
</dbReference>
<dbReference type="Pfam" id="PF04563">
    <property type="entry name" value="RNA_pol_Rpb2_1"/>
    <property type="match status" value="1"/>
</dbReference>
<dbReference type="InterPro" id="IPR007083">
    <property type="entry name" value="RNA_pol_Rpb1_4"/>
</dbReference>
<sequence length="2503" mass="282148">MKEDRKIFLLEEIPDLLKSQFSSYEDFLQKDIEPSKREDQGLESALRKFFPISSDDNLLTLEYLSYSLEASRYNQLECQYNKTTYAFNLKVKFRLIIREKRESKDSSPAEKIKEIKEQEIYLGALPIMTERATFVINGVEKVVIQQLQKSPGVYFKEELTFGAQRLYSARIIPLRGIGLEFNIHNNLLYVSLGKRGKVFTTTFLRALGYDTDKEILEALGRQQNAEEIILNTLHRDYVKNSDEAILKIYSLLRPGYPKNLKIATTYFEQLFFNKYSYDLSLPGREQLNKKFNLNLGGQTLTKTDIVETVKYLLALLKGKGDVDDIDHLGNKRVRRVGELIRSHVEIGLARLSRFIKEKTTFQGPNITTVLDLVNSRSFSVAINDFFNRSQLCQFLDQTNPLAELTHKRRLTAIGEGGISERKRIGFEIRDVHHTHYGRICPIETPEGGNIGLITSLAIYSEIDKFGFLMTPYRKVIKGKVTDKIEYLLADEEDKSAIAQANSPLDKNSNFLEKEISVRFKGSFLRVSPSLVDYIDISPKQILSPTASLIPFLEHDDANRALMGCNMQRQTAPLIKPEPPLVKTGMERIIARDSKAVLQAELDGKVVDVDSRKIVIRSKSVLPLQLRDEVTQDCRKFLRLNQNTCLYQSPIVHKGEVVKKGQIISDGSAISQGELSLGRNVFVAFMSWYGYNFEDAILISEKLVKEDVYTSIHIKEFKIESRETVLGVEEITRDIPNLSEETLINLDEEGIIRIGAEVKPNDILVGKISPKGETELSSEERLLRVIFGEKAKDVSNTSLYVPPGISGIVVKVEKFSRCFQKKSNQEKKAERKEILKIQKDFNAKKNKILELGVERIKALIPSLQKNKFLTAFSGLKSYDFKKREKVKTKISALFKNRKEELKLSIKKLLELIIVEIDKINSQEAKLIDKIKKGDELPSDVIKRVIVEIAVKKSVAVGDKMSGRHGNKGVIARILPEEDMPYLADGTPVEIVLNPLGVPSRMNIGQILETHLGWAAKTLGISITTPVFESLSEEKIKNFLKKAHLPEDGKITLYDGTTGKPFIQKVTVGYIYMMKLIHLADEKMHARSVGSYSLVTQQPLGGRAQLGGQRFGEMEVWALEGYGAAYTLQEMLTVKSDDTVGRKKIYEAIVKEKNFSEQRIPQSFNVLMKELRSLGLDVRIGKNKQGKREISLCIASPQTIRSWSFGEVKKAETINYRTFKPEKDGLFCEKIFGPEKDWECACGKYKKIKHKGIICDRCGVEITTSDVRRERMGHIELASPVSYVWLFKSTGNWMGLLLEMPQSKLEMILYFERYVVIDPGESSYRKKELIKEEDYQKVKKCKGFKSGIGAEAVKELLKEIDLNRNESNLLRKIKSTKDRNKRKSLIKNLRITKGLQKSETKPEWLITNLIPVLPPDLRPLLPLDGGRFATSDLNDLYQRIINRNNRLRKLLKLRAPEIIIRNEKRMLQEAVDNLLDNGRHGKNPVLGRGNRPLKSISDSLRGKQGRFRQNLLGKRVDYSGRAVVVVGPELKINECGLPKAMALELFAPFILKELRKREYIHTISSAKKALEKNEPEVWEILENVVKDHLILLNRQPTLHRLSIQAFRPRLIEGNVITLHPLVCAAFNADFDGDQMAVHIPLSPEAQMEANLLMNAESHLFSPANGEPIVTPSQDIVVGCYYLTSIQPKESALKIYSDFKRVLADYRFGKLSLRNKIKVRLDREIVETSAGRIIFNEILPAGLGFKNCLINKSIMGELINEIFSKFGYQKTIKFLDEVKELGFKFATIGGISISTDDLIIPEKKNDLVEEAKSKTKTFEREYRKGVITDGERYNQVIDTWTSFTNKISEEVFRALEKKHGDEYINPVFIMVDSGARGTHAQVNQLAGMRGLMTKPTRKVTGGIGEVIETPVVSNFKEGLNVLEYFISTHGGRKGLVDTALKTAEAGYLSRRLVDVVQNVIVMEEDCGSIDGLFIGPIFKAEEIVVSLKERIVGRVALKNVVDIITDRIIVKKNEVITEEIADDILLAGIERIKIRSVLTCKSPKGVCRRCYGWNLATRRLAELGEAVGIVAAQSIGEPGTQLTLRTFHYGGIASRIVGESKIRSKYGGYVRLRNLKVATGKNEEKILLNKDGEIAIYDDRDREIEKYSSVVGAFLKVKEGAKVSKGALLAEWNPYVISIIAEKGGKVQFQDIKKGVTVREVVEKITRLKKKVVIEHKENLEPTILIEKDGKTVACYYLPVGANIMVKEGQMAKKTDLLAKIPRVSGKLQDITGGLPRVSELFEARQPKNPAILSKGNGVVKILKGSKGERIVQIKSSTGALQEETIPIGKHLNVSDGEYLMSGEKLTDGPIVLDDILKIGGEKRLREYLLNEVQEVYRLEGITINDKHLEVVIRQMLSKVKVTDPGDTLLLEDEEIDKFDFQKTNEKMLNKGKKPAKGGPIILGITRTALSCNSFISAASFQETTKVLTEAAVTGKVDPLYGLKENVIIGSLIPAGTGFVKQDKKL</sequence>
<dbReference type="Pfam" id="PF04560">
    <property type="entry name" value="RNA_pol_Rpb2_7"/>
    <property type="match status" value="1"/>
</dbReference>
<feature type="binding site" evidence="10">
    <location>
        <position position="1627"/>
    </location>
    <ligand>
        <name>Mg(2+)</name>
        <dbReference type="ChEBI" id="CHEBI:18420"/>
    </ligand>
</feature>
<dbReference type="NCBIfam" id="TIGR02013">
    <property type="entry name" value="rpoB"/>
    <property type="match status" value="1"/>
</dbReference>
<evidence type="ECO:0000259" key="13">
    <source>
        <dbReference type="SMART" id="SM00663"/>
    </source>
</evidence>
<dbReference type="Pfam" id="PF04565">
    <property type="entry name" value="RNA_pol_Rpb2_3"/>
    <property type="match status" value="1"/>
</dbReference>
<evidence type="ECO:0000256" key="8">
    <source>
        <dbReference type="ARBA" id="ARBA00048552"/>
    </source>
</evidence>
<dbReference type="InterPro" id="IPR000722">
    <property type="entry name" value="RNA_pol_asu"/>
</dbReference>
<evidence type="ECO:0000256" key="10">
    <source>
        <dbReference type="HAMAP-Rule" id="MF_01322"/>
    </source>
</evidence>
<dbReference type="InterPro" id="IPR015712">
    <property type="entry name" value="DNA-dir_RNA_pol_su2"/>
</dbReference>
<feature type="binding site" evidence="10">
    <location>
        <position position="2047"/>
    </location>
    <ligand>
        <name>Zn(2+)</name>
        <dbReference type="ChEBI" id="CHEBI:29105"/>
        <label>2</label>
    </ligand>
</feature>
<feature type="binding site" evidence="10">
    <location>
        <position position="1256"/>
    </location>
    <ligand>
        <name>Zn(2+)</name>
        <dbReference type="ChEBI" id="CHEBI:29105"/>
        <label>1</label>
    </ligand>
</feature>
<dbReference type="Gene3D" id="3.90.1800.10">
    <property type="entry name" value="RNA polymerase alpha subunit dimerisation domain"/>
    <property type="match status" value="1"/>
</dbReference>
<dbReference type="Gene3D" id="4.10.860.120">
    <property type="entry name" value="RNA polymerase II, clamp domain"/>
    <property type="match status" value="1"/>
</dbReference>
<keyword evidence="10" id="KW-0862">Zinc</keyword>
<dbReference type="Gene3D" id="2.40.50.150">
    <property type="match status" value="1"/>
</dbReference>
<dbReference type="Pfam" id="PF04983">
    <property type="entry name" value="RNA_pol_Rpb1_3"/>
    <property type="match status" value="1"/>
</dbReference>
<comment type="subunit">
    <text evidence="9 12">The RNAP catalytic core consists of 2 alpha, 1 beta, 1 beta' and 1 omega subunit. When a sigma factor is associated with the core the holoenzyme is formed, which can initiate transcription.</text>
</comment>
<dbReference type="Gene3D" id="2.40.50.100">
    <property type="match status" value="4"/>
</dbReference>
<dbReference type="EMBL" id="PETL01000177">
    <property type="protein sequence ID" value="PIV64160.1"/>
    <property type="molecule type" value="Genomic_DNA"/>
</dbReference>
<evidence type="ECO:0000256" key="5">
    <source>
        <dbReference type="ARBA" id="ARBA00022695"/>
    </source>
</evidence>
<dbReference type="InterPro" id="IPR037034">
    <property type="entry name" value="RNA_pol_Rpb2_2_sf"/>
</dbReference>